<sequence>MAVIGDSCPTSGSAQAPAVTPALVARAFKRVPLPTPELIVQPPNGRTLVNIDTIFRTEAAPFRRTVTLLGHRVTFDIKAQEFRWTLGDGHTMTTTEPGVAYAEQTPRSQYVAYRYTAAGEVHLGLTAVWGADWSLDGGPFQPVPGTVQMDAPTQPLEILEARPQLVSYH</sequence>
<accession>A0A930YBK0</accession>
<proteinExistence type="predicted"/>
<keyword evidence="2" id="KW-1185">Reference proteome</keyword>
<evidence type="ECO:0000313" key="1">
    <source>
        <dbReference type="EMBL" id="MBF4162548.1"/>
    </source>
</evidence>
<protein>
    <recommendedName>
        <fullName evidence="3">PKD domain-containing protein</fullName>
    </recommendedName>
</protein>
<name>A0A930YBK0_9ACTN</name>
<dbReference type="EMBL" id="JADIVZ010000006">
    <property type="protein sequence ID" value="MBF4162548.1"/>
    <property type="molecule type" value="Genomic_DNA"/>
</dbReference>
<dbReference type="RefSeq" id="WP_194503819.1">
    <property type="nucleotide sequence ID" value="NZ_JADIVZ010000006.1"/>
</dbReference>
<reference evidence="1" key="1">
    <citation type="submission" date="2020-11" db="EMBL/GenBank/DDBJ databases">
        <title>Nocardioides sp. CBS4Y-1, whole genome shotgun sequence.</title>
        <authorList>
            <person name="Tuo L."/>
        </authorList>
    </citation>
    <scope>NUCLEOTIDE SEQUENCE</scope>
    <source>
        <strain evidence="1">CBS4Y-1</strain>
    </source>
</reference>
<comment type="caution">
    <text evidence="1">The sequence shown here is derived from an EMBL/GenBank/DDBJ whole genome shotgun (WGS) entry which is preliminary data.</text>
</comment>
<gene>
    <name evidence="1" type="ORF">ISG29_12690</name>
</gene>
<dbReference type="Proteomes" id="UP000656804">
    <property type="component" value="Unassembled WGS sequence"/>
</dbReference>
<organism evidence="1 2">
    <name type="scientific">Nocardioides acrostichi</name>
    <dbReference type="NCBI Taxonomy" id="2784339"/>
    <lineage>
        <taxon>Bacteria</taxon>
        <taxon>Bacillati</taxon>
        <taxon>Actinomycetota</taxon>
        <taxon>Actinomycetes</taxon>
        <taxon>Propionibacteriales</taxon>
        <taxon>Nocardioidaceae</taxon>
        <taxon>Nocardioides</taxon>
    </lineage>
</organism>
<evidence type="ECO:0000313" key="2">
    <source>
        <dbReference type="Proteomes" id="UP000656804"/>
    </source>
</evidence>
<dbReference type="AlphaFoldDB" id="A0A930YBK0"/>
<evidence type="ECO:0008006" key="3">
    <source>
        <dbReference type="Google" id="ProtNLM"/>
    </source>
</evidence>